<dbReference type="PaxDb" id="4097-A0A1S3ZRW2"/>
<evidence type="ECO:0000313" key="3">
    <source>
        <dbReference type="RefSeq" id="XP_016467097.1"/>
    </source>
</evidence>
<reference evidence="3" key="2">
    <citation type="submission" date="2025-08" db="UniProtKB">
        <authorList>
            <consortium name="RefSeq"/>
        </authorList>
    </citation>
    <scope>IDENTIFICATION</scope>
    <source>
        <tissue evidence="3">Leaf</tissue>
    </source>
</reference>
<dbReference type="RefSeq" id="XP_016467097.1">
    <property type="nucleotide sequence ID" value="XM_016611611.1"/>
</dbReference>
<protein>
    <submittedName>
        <fullName evidence="3">Zinc finger BED domain-containing protein DAYSLEEPER-like</fullName>
    </submittedName>
</protein>
<evidence type="ECO:0000313" key="2">
    <source>
        <dbReference type="Proteomes" id="UP000790787"/>
    </source>
</evidence>
<dbReference type="InterPro" id="IPR012337">
    <property type="entry name" value="RNaseH-like_sf"/>
</dbReference>
<accession>A0A1S3ZRW2</accession>
<proteinExistence type="predicted"/>
<dbReference type="SUPFAM" id="SSF53098">
    <property type="entry name" value="Ribonuclease H-like"/>
    <property type="match status" value="1"/>
</dbReference>
<dbReference type="Proteomes" id="UP000790787">
    <property type="component" value="Chromosome 22"/>
</dbReference>
<evidence type="ECO:0000259" key="1">
    <source>
        <dbReference type="Pfam" id="PF14372"/>
    </source>
</evidence>
<dbReference type="OMA" id="TRLYGHY"/>
<dbReference type="AlphaFoldDB" id="A0A1S3ZRW2"/>
<dbReference type="GO" id="GO:0003677">
    <property type="term" value="F:DNA binding"/>
    <property type="evidence" value="ECO:0007669"/>
    <property type="project" value="InterPro"/>
</dbReference>
<gene>
    <name evidence="3" type="primary">LOC107789746</name>
</gene>
<reference evidence="2" key="1">
    <citation type="journal article" date="2014" name="Nat. Commun.">
        <title>The tobacco genome sequence and its comparison with those of tomato and potato.</title>
        <authorList>
            <person name="Sierro N."/>
            <person name="Battey J.N."/>
            <person name="Ouadi S."/>
            <person name="Bakaher N."/>
            <person name="Bovet L."/>
            <person name="Willig A."/>
            <person name="Goepfert S."/>
            <person name="Peitsch M.C."/>
            <person name="Ivanov N.V."/>
        </authorList>
    </citation>
    <scope>NUCLEOTIDE SEQUENCE [LARGE SCALE GENOMIC DNA]</scope>
</reference>
<dbReference type="Pfam" id="PF14372">
    <property type="entry name" value="hAT-like_RNase-H"/>
    <property type="match status" value="1"/>
</dbReference>
<dbReference type="InterPro" id="IPR025525">
    <property type="entry name" value="hAT-like_transposase_RNase-H"/>
</dbReference>
<dbReference type="KEGG" id="nta:107789746"/>
<name>A0A1S3ZRW2_TOBAC</name>
<dbReference type="GeneID" id="107789746"/>
<organism evidence="2 3">
    <name type="scientific">Nicotiana tabacum</name>
    <name type="common">Common tobacco</name>
    <dbReference type="NCBI Taxonomy" id="4097"/>
    <lineage>
        <taxon>Eukaryota</taxon>
        <taxon>Viridiplantae</taxon>
        <taxon>Streptophyta</taxon>
        <taxon>Embryophyta</taxon>
        <taxon>Tracheophyta</taxon>
        <taxon>Spermatophyta</taxon>
        <taxon>Magnoliopsida</taxon>
        <taxon>eudicotyledons</taxon>
        <taxon>Gunneridae</taxon>
        <taxon>Pentapetalae</taxon>
        <taxon>asterids</taxon>
        <taxon>lamiids</taxon>
        <taxon>Solanales</taxon>
        <taxon>Solanaceae</taxon>
        <taxon>Nicotianoideae</taxon>
        <taxon>Nicotianeae</taxon>
        <taxon>Nicotiana</taxon>
    </lineage>
</organism>
<dbReference type="PANTHER" id="PTHR23272:SF193">
    <property type="entry name" value="OS07G0624100 PROTEIN"/>
    <property type="match status" value="1"/>
</dbReference>
<keyword evidence="2" id="KW-1185">Reference proteome</keyword>
<dbReference type="OrthoDB" id="1226733at2759"/>
<dbReference type="PANTHER" id="PTHR23272">
    <property type="entry name" value="BED FINGER-RELATED"/>
    <property type="match status" value="1"/>
</dbReference>
<sequence>MGGHPSMDDWKNVKVFIKFLEIFYQVTLKFSGTSYVTSNSFFHEIFNLQNFIRKYSHSEDSILSGMAEKMKVKFKKYWGTFESMNKLLFFAIVLDPQYKLKYVEFLFNKSYGSLEGGQQSKKVMDTLTRLYGHYKSSFCETSSDRTGGQTSLMDEIDVLDSDEMWQSQWKKYLADEVNINLNLRSTYSLSPKTVEALICTQQWLRSTYKEYKLEDLLEEIQNLEIVEKEYAGTTLSID</sequence>
<dbReference type="STRING" id="4097.A0A1S3ZRW2"/>
<feature type="domain" description="hAT-like transposase RNase-H fold" evidence="1">
    <location>
        <begin position="31"/>
        <end position="134"/>
    </location>
</feature>